<evidence type="ECO:0000313" key="3">
    <source>
        <dbReference type="EMBL" id="PRQ27818.1"/>
    </source>
</evidence>
<evidence type="ECO:0000256" key="1">
    <source>
        <dbReference type="SAM" id="MobiDB-lite"/>
    </source>
</evidence>
<reference evidence="3 4" key="1">
    <citation type="journal article" date="2018" name="Nat. Genet.">
        <title>The Rosa genome provides new insights in the design of modern roses.</title>
        <authorList>
            <person name="Bendahmane M."/>
        </authorList>
    </citation>
    <scope>NUCLEOTIDE SEQUENCE [LARGE SCALE GENOMIC DNA]</scope>
    <source>
        <strain evidence="4">cv. Old Blush</strain>
    </source>
</reference>
<feature type="signal peptide" evidence="2">
    <location>
        <begin position="1"/>
        <end position="23"/>
    </location>
</feature>
<dbReference type="OMA" id="SIAMMTH"/>
<keyword evidence="2" id="KW-0732">Signal</keyword>
<dbReference type="PANTHER" id="PTHR37249">
    <property type="entry name" value="OS03G0206201 PROTEIN"/>
    <property type="match status" value="1"/>
</dbReference>
<dbReference type="STRING" id="74649.A0A2P6Q0U9"/>
<dbReference type="EMBL" id="PDCK01000044">
    <property type="protein sequence ID" value="PRQ27818.1"/>
    <property type="molecule type" value="Genomic_DNA"/>
</dbReference>
<dbReference type="OrthoDB" id="1938519at2759"/>
<organism evidence="3 4">
    <name type="scientific">Rosa chinensis</name>
    <name type="common">China rose</name>
    <dbReference type="NCBI Taxonomy" id="74649"/>
    <lineage>
        <taxon>Eukaryota</taxon>
        <taxon>Viridiplantae</taxon>
        <taxon>Streptophyta</taxon>
        <taxon>Embryophyta</taxon>
        <taxon>Tracheophyta</taxon>
        <taxon>Spermatophyta</taxon>
        <taxon>Magnoliopsida</taxon>
        <taxon>eudicotyledons</taxon>
        <taxon>Gunneridae</taxon>
        <taxon>Pentapetalae</taxon>
        <taxon>rosids</taxon>
        <taxon>fabids</taxon>
        <taxon>Rosales</taxon>
        <taxon>Rosaceae</taxon>
        <taxon>Rosoideae</taxon>
        <taxon>Rosoideae incertae sedis</taxon>
        <taxon>Rosa</taxon>
    </lineage>
</organism>
<evidence type="ECO:0008006" key="5">
    <source>
        <dbReference type="Google" id="ProtNLM"/>
    </source>
</evidence>
<dbReference type="Gramene" id="PRQ27818">
    <property type="protein sequence ID" value="PRQ27818"/>
    <property type="gene ID" value="RchiOBHm_Chr6g0309361"/>
</dbReference>
<feature type="chain" id="PRO_5015200334" description="Encoded peptide" evidence="2">
    <location>
        <begin position="24"/>
        <end position="117"/>
    </location>
</feature>
<dbReference type="AlphaFoldDB" id="A0A2P6Q0U9"/>
<comment type="caution">
    <text evidence="3">The sequence shown here is derived from an EMBL/GenBank/DDBJ whole genome shotgun (WGS) entry which is preliminary data.</text>
</comment>
<feature type="compositionally biased region" description="Pro residues" evidence="1">
    <location>
        <begin position="98"/>
        <end position="117"/>
    </location>
</feature>
<dbReference type="Proteomes" id="UP000238479">
    <property type="component" value="Chromosome 6"/>
</dbReference>
<evidence type="ECO:0000313" key="4">
    <source>
        <dbReference type="Proteomes" id="UP000238479"/>
    </source>
</evidence>
<name>A0A2P6Q0U9_ROSCH</name>
<feature type="region of interest" description="Disordered" evidence="1">
    <location>
        <begin position="61"/>
        <end position="117"/>
    </location>
</feature>
<sequence length="117" mass="12726">MKKVSGLWGVLLLVLMFLGVSSSRKASLFPDMLVNHHGDGLKMISTSRRLQVISGYNHRHSRHTGNVELDDYRPIDPSPSSKASIKPGPIEHSAPIIPYIPNPKPSPPRSPSPSGSP</sequence>
<dbReference type="PANTHER" id="PTHR37249:SF3">
    <property type="entry name" value="OS03G0206201 PROTEIN"/>
    <property type="match status" value="1"/>
</dbReference>
<gene>
    <name evidence="3" type="ORF">RchiOBHm_Chr6g0309361</name>
</gene>
<evidence type="ECO:0000256" key="2">
    <source>
        <dbReference type="SAM" id="SignalP"/>
    </source>
</evidence>
<proteinExistence type="predicted"/>
<protein>
    <recommendedName>
        <fullName evidence="5">Encoded peptide</fullName>
    </recommendedName>
</protein>
<accession>A0A2P6Q0U9</accession>
<keyword evidence="4" id="KW-1185">Reference proteome</keyword>